<accession>A0A5N4CHX4</accession>
<reference evidence="11 12" key="1">
    <citation type="journal article" date="2019" name="Mol. Ecol. Resour.">
        <title>Improving Illumina assemblies with Hi-C and long reads: an example with the North African dromedary.</title>
        <authorList>
            <person name="Elbers J.P."/>
            <person name="Rogers M.F."/>
            <person name="Perelman P.L."/>
            <person name="Proskuryakova A.A."/>
            <person name="Serdyukova N.A."/>
            <person name="Johnson W.E."/>
            <person name="Horin P."/>
            <person name="Corander J."/>
            <person name="Murphy D."/>
            <person name="Burger P.A."/>
        </authorList>
    </citation>
    <scope>NUCLEOTIDE SEQUENCE [LARGE SCALE GENOMIC DNA]</scope>
    <source>
        <strain evidence="11">Drom800</strain>
        <tissue evidence="11">Blood</tissue>
    </source>
</reference>
<evidence type="ECO:0000256" key="4">
    <source>
        <dbReference type="ARBA" id="ARBA00022737"/>
    </source>
</evidence>
<dbReference type="Pfam" id="PF01049">
    <property type="entry name" value="CADH_Y-type_LIR"/>
    <property type="match status" value="1"/>
</dbReference>
<dbReference type="Gene3D" id="4.10.900.10">
    <property type="entry name" value="TCF3-CBD (Catenin binding domain)"/>
    <property type="match status" value="1"/>
</dbReference>
<evidence type="ECO:0000256" key="2">
    <source>
        <dbReference type="ARBA" id="ARBA00022475"/>
    </source>
</evidence>
<dbReference type="GO" id="GO:0007156">
    <property type="term" value="P:homophilic cell adhesion via plasma membrane adhesion molecules"/>
    <property type="evidence" value="ECO:0007669"/>
    <property type="project" value="InterPro"/>
</dbReference>
<evidence type="ECO:0000313" key="12">
    <source>
        <dbReference type="Proteomes" id="UP000299084"/>
    </source>
</evidence>
<name>A0A5N4CHX4_CAMDR</name>
<keyword evidence="3" id="KW-0812">Transmembrane</keyword>
<keyword evidence="2" id="KW-1003">Cell membrane</keyword>
<keyword evidence="6" id="KW-0130">Cell adhesion</keyword>
<dbReference type="InterPro" id="IPR027397">
    <property type="entry name" value="Catenin-bd_sf"/>
</dbReference>
<proteinExistence type="predicted"/>
<evidence type="ECO:0000259" key="10">
    <source>
        <dbReference type="Pfam" id="PF01049"/>
    </source>
</evidence>
<feature type="non-terminal residue" evidence="11">
    <location>
        <position position="363"/>
    </location>
</feature>
<evidence type="ECO:0000256" key="3">
    <source>
        <dbReference type="ARBA" id="ARBA00022692"/>
    </source>
</evidence>
<dbReference type="PRINTS" id="PR01819">
    <property type="entry name" value="DESMOGLEIN"/>
</dbReference>
<dbReference type="GO" id="GO:0005509">
    <property type="term" value="F:calcium ion binding"/>
    <property type="evidence" value="ECO:0007669"/>
    <property type="project" value="InterPro"/>
</dbReference>
<dbReference type="InterPro" id="IPR009122">
    <property type="entry name" value="Desmosomal_cadherin"/>
</dbReference>
<dbReference type="InterPro" id="IPR000233">
    <property type="entry name" value="Cadherin_Y-type_LIR"/>
</dbReference>
<dbReference type="InterPro" id="IPR050971">
    <property type="entry name" value="Cadherin-domain_protein"/>
</dbReference>
<evidence type="ECO:0000256" key="7">
    <source>
        <dbReference type="ARBA" id="ARBA00022989"/>
    </source>
</evidence>
<dbReference type="GO" id="GO:0030057">
    <property type="term" value="C:desmosome"/>
    <property type="evidence" value="ECO:0007669"/>
    <property type="project" value="TreeGrafter"/>
</dbReference>
<dbReference type="PRINTS" id="PR01818">
    <property type="entry name" value="DESMOCADHERN"/>
</dbReference>
<dbReference type="EMBL" id="JWIN03000024">
    <property type="protein sequence ID" value="KAB1258457.1"/>
    <property type="molecule type" value="Genomic_DNA"/>
</dbReference>
<keyword evidence="9" id="KW-0325">Glycoprotein</keyword>
<keyword evidence="12" id="KW-1185">Reference proteome</keyword>
<keyword evidence="4" id="KW-0677">Repeat</keyword>
<evidence type="ECO:0000256" key="8">
    <source>
        <dbReference type="ARBA" id="ARBA00023136"/>
    </source>
</evidence>
<protein>
    <submittedName>
        <fullName evidence="11">Desmoglein-3</fullName>
    </submittedName>
</protein>
<dbReference type="AlphaFoldDB" id="A0A5N4CHX4"/>
<evidence type="ECO:0000313" key="11">
    <source>
        <dbReference type="EMBL" id="KAB1258457.1"/>
    </source>
</evidence>
<dbReference type="Proteomes" id="UP000299084">
    <property type="component" value="Unassembled WGS sequence"/>
</dbReference>
<evidence type="ECO:0000256" key="5">
    <source>
        <dbReference type="ARBA" id="ARBA00022837"/>
    </source>
</evidence>
<organism evidence="11 12">
    <name type="scientific">Camelus dromedarius</name>
    <name type="common">Dromedary</name>
    <name type="synonym">Arabian camel</name>
    <dbReference type="NCBI Taxonomy" id="9838"/>
    <lineage>
        <taxon>Eukaryota</taxon>
        <taxon>Metazoa</taxon>
        <taxon>Chordata</taxon>
        <taxon>Craniata</taxon>
        <taxon>Vertebrata</taxon>
        <taxon>Euteleostomi</taxon>
        <taxon>Mammalia</taxon>
        <taxon>Eutheria</taxon>
        <taxon>Laurasiatheria</taxon>
        <taxon>Artiodactyla</taxon>
        <taxon>Tylopoda</taxon>
        <taxon>Camelidae</taxon>
        <taxon>Camelus</taxon>
    </lineage>
</organism>
<dbReference type="GO" id="GO:0005886">
    <property type="term" value="C:plasma membrane"/>
    <property type="evidence" value="ECO:0007669"/>
    <property type="project" value="UniProtKB-SubCell"/>
</dbReference>
<dbReference type="FunFam" id="4.10.900.10:FF:000003">
    <property type="entry name" value="Desmoglein 1"/>
    <property type="match status" value="1"/>
</dbReference>
<dbReference type="PANTHER" id="PTHR24025:SF3">
    <property type="entry name" value="DESMOGLEIN-3"/>
    <property type="match status" value="1"/>
</dbReference>
<comment type="subcellular location">
    <subcellularLocation>
        <location evidence="1">Cell membrane</location>
    </subcellularLocation>
</comment>
<sequence length="363" mass="38059">MANEKAAKETSQKDRTRHYTHLLGLGGSGTMLSGTVGSRIIEATQPRILQELLLEPLERDNITMENDHCLGENQVAPLLLLTCDCGTGPISGVTGGFIPVPDGSEGTIHRWGIEGAQPEDKEITNICVPPITANGVDVMENSEVCTNMYAGGTVVEGASGMELTTKLGAAAGSGATAGLGAAGGLGVYSAGLSGTMRTRHSTGGTNKDYGEGAVNMNFLDSYFSQKAFACADDDDGQEANDCLLIYDNEGAGAPGSPIGSLGCCSFIADELDDSFLDSLGPKFKKLAEISLGVDDEAKISQPATKDSSAGIGSCGQSVEVQQSESVRNDNKSHRSLLKHFELLQKKEIVAVEFLPSSWCWETL</sequence>
<dbReference type="PANTHER" id="PTHR24025">
    <property type="entry name" value="DESMOGLEIN FAMILY MEMBER"/>
    <property type="match status" value="1"/>
</dbReference>
<gene>
    <name evidence="11" type="ORF">Cadr_000028490</name>
</gene>
<keyword evidence="7" id="KW-1133">Transmembrane helix</keyword>
<keyword evidence="5" id="KW-0106">Calcium</keyword>
<feature type="domain" description="Cadherin Y-type LIR-motif" evidence="10">
    <location>
        <begin position="231"/>
        <end position="289"/>
    </location>
</feature>
<evidence type="ECO:0000256" key="1">
    <source>
        <dbReference type="ARBA" id="ARBA00004236"/>
    </source>
</evidence>
<comment type="caution">
    <text evidence="11">The sequence shown here is derived from an EMBL/GenBank/DDBJ whole genome shotgun (WGS) entry which is preliminary data.</text>
</comment>
<evidence type="ECO:0000256" key="9">
    <source>
        <dbReference type="ARBA" id="ARBA00023180"/>
    </source>
</evidence>
<keyword evidence="8" id="KW-0472">Membrane</keyword>
<evidence type="ECO:0000256" key="6">
    <source>
        <dbReference type="ARBA" id="ARBA00022889"/>
    </source>
</evidence>